<organism evidence="1 2">
    <name type="scientific">Paenibacillus aquistagni</name>
    <dbReference type="NCBI Taxonomy" id="1852522"/>
    <lineage>
        <taxon>Bacteria</taxon>
        <taxon>Bacillati</taxon>
        <taxon>Bacillota</taxon>
        <taxon>Bacilli</taxon>
        <taxon>Bacillales</taxon>
        <taxon>Paenibacillaceae</taxon>
        <taxon>Paenibacillus</taxon>
    </lineage>
</organism>
<name>A0A1X7LY29_9BACL</name>
<dbReference type="AlphaFoldDB" id="A0A1X7LY29"/>
<protein>
    <recommendedName>
        <fullName evidence="3">Zincin peptidase</fullName>
    </recommendedName>
</protein>
<dbReference type="STRING" id="1852522.SAMN06295960_4794"/>
<keyword evidence="2" id="KW-1185">Reference proteome</keyword>
<dbReference type="RefSeq" id="WP_085498783.1">
    <property type="nucleotide sequence ID" value="NZ_FXAZ01000011.1"/>
</dbReference>
<accession>A0A1X7LY29</accession>
<evidence type="ECO:0000313" key="1">
    <source>
        <dbReference type="EMBL" id="SMG58826.1"/>
    </source>
</evidence>
<gene>
    <name evidence="1" type="ORF">SAMN06295960_4794</name>
</gene>
<reference evidence="1 2" key="1">
    <citation type="submission" date="2017-04" db="EMBL/GenBank/DDBJ databases">
        <authorList>
            <person name="Afonso C.L."/>
            <person name="Miller P.J."/>
            <person name="Scott M.A."/>
            <person name="Spackman E."/>
            <person name="Goraichik I."/>
            <person name="Dimitrov K.M."/>
            <person name="Suarez D.L."/>
            <person name="Swayne D.E."/>
        </authorList>
    </citation>
    <scope>NUCLEOTIDE SEQUENCE [LARGE SCALE GENOMIC DNA]</scope>
    <source>
        <strain evidence="1 2">11</strain>
    </source>
</reference>
<dbReference type="OrthoDB" id="2678045at2"/>
<dbReference type="Proteomes" id="UP000193834">
    <property type="component" value="Unassembled WGS sequence"/>
</dbReference>
<sequence>MPARTERTFYHYQLLRKIHFNRFILGIYLALAVIGVAAAVWSSSIMGLIYAFLAWTIVIWIHYVIARSIFIMDRYTYKKRWGFQMKLPWIGFLPLPQQYISDRYMRKVNLHTLLIGFVIILILTPWLPISFSLQFVFWHIWLLIPRLYVLIAVLSIPDDKLLKIQPQQCLIYKA</sequence>
<dbReference type="EMBL" id="FXAZ01000011">
    <property type="protein sequence ID" value="SMG58826.1"/>
    <property type="molecule type" value="Genomic_DNA"/>
</dbReference>
<evidence type="ECO:0000313" key="2">
    <source>
        <dbReference type="Proteomes" id="UP000193834"/>
    </source>
</evidence>
<evidence type="ECO:0008006" key="3">
    <source>
        <dbReference type="Google" id="ProtNLM"/>
    </source>
</evidence>
<proteinExistence type="predicted"/>